<feature type="region of interest" description="Disordered" evidence="1">
    <location>
        <begin position="1"/>
        <end position="111"/>
    </location>
</feature>
<dbReference type="GO" id="GO:0032259">
    <property type="term" value="P:methylation"/>
    <property type="evidence" value="ECO:0007669"/>
    <property type="project" value="UniProtKB-KW"/>
</dbReference>
<dbReference type="AlphaFoldDB" id="A0A5K1JU95"/>
<keyword evidence="2" id="KW-0560">Oxidoreductase</keyword>
<feature type="compositionally biased region" description="Low complexity" evidence="1">
    <location>
        <begin position="57"/>
        <end position="69"/>
    </location>
</feature>
<feature type="compositionally biased region" description="Polar residues" evidence="1">
    <location>
        <begin position="73"/>
        <end position="90"/>
    </location>
</feature>
<feature type="region of interest" description="Disordered" evidence="1">
    <location>
        <begin position="125"/>
        <end position="146"/>
    </location>
</feature>
<protein>
    <submittedName>
        <fullName evidence="2">14-alpha sterol demethylase Cyp51B (EC)</fullName>
        <ecNumber evidence="2">1.14.13.-</ecNumber>
    </submittedName>
</protein>
<reference evidence="2" key="1">
    <citation type="submission" date="2019-10" db="EMBL/GenBank/DDBJ databases">
        <authorList>
            <person name="Nor Muhammad N."/>
        </authorList>
    </citation>
    <scope>NUCLEOTIDE SEQUENCE</scope>
</reference>
<name>A0A5K1JU95_9APHY</name>
<dbReference type="GO" id="GO:0016491">
    <property type="term" value="F:oxidoreductase activity"/>
    <property type="evidence" value="ECO:0007669"/>
    <property type="project" value="UniProtKB-KW"/>
</dbReference>
<dbReference type="EMBL" id="LR724959">
    <property type="protein sequence ID" value="VWO95585.1"/>
    <property type="molecule type" value="Genomic_DNA"/>
</dbReference>
<accession>A0A5K1JU95</accession>
<proteinExistence type="predicted"/>
<gene>
    <name evidence="2" type="primary">E9QY26</name>
</gene>
<organism evidence="2">
    <name type="scientific">Ganoderma boninense</name>
    <dbReference type="NCBI Taxonomy" id="34458"/>
    <lineage>
        <taxon>Eukaryota</taxon>
        <taxon>Fungi</taxon>
        <taxon>Dikarya</taxon>
        <taxon>Basidiomycota</taxon>
        <taxon>Agaricomycotina</taxon>
        <taxon>Agaricomycetes</taxon>
        <taxon>Polyporales</taxon>
        <taxon>Polyporaceae</taxon>
        <taxon>Ganoderma</taxon>
    </lineage>
</organism>
<evidence type="ECO:0000313" key="2">
    <source>
        <dbReference type="EMBL" id="VWO95585.1"/>
    </source>
</evidence>
<dbReference type="GO" id="GO:0008168">
    <property type="term" value="F:methyltransferase activity"/>
    <property type="evidence" value="ECO:0007669"/>
    <property type="project" value="UniProtKB-KW"/>
</dbReference>
<keyword evidence="2" id="KW-0808">Transferase</keyword>
<dbReference type="EC" id="1.14.13.-" evidence="2"/>
<evidence type="ECO:0000256" key="1">
    <source>
        <dbReference type="SAM" id="MobiDB-lite"/>
    </source>
</evidence>
<sequence>MQVDAAAPSTSAKSDDVVTITIATPTPPEPVNVAEATPEAQITADNVHDSGAPLQPDAPSVDSSSPSRPTFDLASNDSARSATPTLSQGMSEPEEMEVEPLEIHTPPPTMRAPIVAVDDELVSKLLTSEQKEPALGTTDASREEAV</sequence>
<keyword evidence="2" id="KW-0489">Methyltransferase</keyword>